<dbReference type="AlphaFoldDB" id="A0A162F6P9"/>
<protein>
    <recommendedName>
        <fullName evidence="4">HK97 gp10 family phage protein</fullName>
    </recommendedName>
</protein>
<dbReference type="EMBL" id="LTAO01000001">
    <property type="protein sequence ID" value="KYG34912.1"/>
    <property type="molecule type" value="Genomic_DNA"/>
</dbReference>
<comment type="caution">
    <text evidence="2">The sequence shown here is derived from an EMBL/GenBank/DDBJ whole genome shotgun (WGS) entry which is preliminary data.</text>
</comment>
<evidence type="ECO:0000313" key="2">
    <source>
        <dbReference type="EMBL" id="KYG34912.1"/>
    </source>
</evidence>
<keyword evidence="3" id="KW-1185">Reference proteome</keyword>
<organism evidence="2 3">
    <name type="scientific">Alkalihalobacillus trypoxylicola</name>
    <dbReference type="NCBI Taxonomy" id="519424"/>
    <lineage>
        <taxon>Bacteria</taxon>
        <taxon>Bacillati</taxon>
        <taxon>Bacillota</taxon>
        <taxon>Bacilli</taxon>
        <taxon>Bacillales</taxon>
        <taxon>Bacillaceae</taxon>
        <taxon>Alkalihalobacillus</taxon>
    </lineage>
</organism>
<dbReference type="Proteomes" id="UP000075806">
    <property type="component" value="Unassembled WGS sequence"/>
</dbReference>
<reference evidence="2" key="1">
    <citation type="submission" date="2016-02" db="EMBL/GenBank/DDBJ databases">
        <title>Genome sequence of Bacillus trypoxylicola KCTC 13244(T).</title>
        <authorList>
            <person name="Jeong H."/>
            <person name="Park S.-H."/>
            <person name="Choi S.-K."/>
        </authorList>
    </citation>
    <scope>NUCLEOTIDE SEQUENCE [LARGE SCALE GENOMIC DNA]</scope>
    <source>
        <strain evidence="2">KCTC 13244</strain>
    </source>
</reference>
<feature type="region of interest" description="Disordered" evidence="1">
    <location>
        <begin position="36"/>
        <end position="59"/>
    </location>
</feature>
<dbReference type="OrthoDB" id="1850874at2"/>
<accession>A0A162F6P9</accession>
<sequence length="121" mass="13776">MRIRYEWMGIETLVDQLQKKSETDFKKVEAKNLLEMRNRAVSSQSPSSGGTPVDKNELRQSVGVDLNNGIMGYTKDYAPHVEHGHRLKNGGYVSGQYYLQSNVNIQQPIFKQDLISKMKEG</sequence>
<dbReference type="STRING" id="519424.AZF04_00845"/>
<name>A0A162F6P9_9BACI</name>
<gene>
    <name evidence="2" type="ORF">AZF04_00845</name>
</gene>
<proteinExistence type="predicted"/>
<evidence type="ECO:0008006" key="4">
    <source>
        <dbReference type="Google" id="ProtNLM"/>
    </source>
</evidence>
<dbReference type="RefSeq" id="WP_061947166.1">
    <property type="nucleotide sequence ID" value="NZ_LTAO01000001.1"/>
</dbReference>
<feature type="compositionally biased region" description="Polar residues" evidence="1">
    <location>
        <begin position="40"/>
        <end position="50"/>
    </location>
</feature>
<evidence type="ECO:0000313" key="3">
    <source>
        <dbReference type="Proteomes" id="UP000075806"/>
    </source>
</evidence>
<evidence type="ECO:0000256" key="1">
    <source>
        <dbReference type="SAM" id="MobiDB-lite"/>
    </source>
</evidence>